<dbReference type="RefSeq" id="WP_347924117.1">
    <property type="nucleotide sequence ID" value="NZ_CP157199.1"/>
</dbReference>
<sequence length="156" mass="17407">MSNLVYTSNIKIVRKKGSLRYAYLPAETEPVKFGLHGAIAKHYGVGETIDDPHATTIDYLISAVGGCLTGTFGGALRVRNIDPDNDKLSSEVIGEVELEDNVLVIKRILVKYTLLAKEKDRKAIERVHKIHKDYCAVYKSIYKSIDVTTDLKIENI</sequence>
<proteinExistence type="predicted"/>
<dbReference type="AlphaFoldDB" id="A0AAU7BTS4"/>
<dbReference type="GO" id="GO:0004601">
    <property type="term" value="F:peroxidase activity"/>
    <property type="evidence" value="ECO:0007669"/>
    <property type="project" value="UniProtKB-KW"/>
</dbReference>
<name>A0AAU7BTS4_9FLAO</name>
<evidence type="ECO:0000313" key="1">
    <source>
        <dbReference type="EMBL" id="XBG61518.1"/>
    </source>
</evidence>
<dbReference type="SUPFAM" id="SSF82784">
    <property type="entry name" value="OsmC-like"/>
    <property type="match status" value="1"/>
</dbReference>
<organism evidence="1">
    <name type="scientific">Pontimicrobium sp. SW4</name>
    <dbReference type="NCBI Taxonomy" id="3153519"/>
    <lineage>
        <taxon>Bacteria</taxon>
        <taxon>Pseudomonadati</taxon>
        <taxon>Bacteroidota</taxon>
        <taxon>Flavobacteriia</taxon>
        <taxon>Flavobacteriales</taxon>
        <taxon>Flavobacteriaceae</taxon>
        <taxon>Pontimicrobium</taxon>
    </lineage>
</organism>
<keyword evidence="1" id="KW-0575">Peroxidase</keyword>
<dbReference type="Pfam" id="PF02566">
    <property type="entry name" value="OsmC"/>
    <property type="match status" value="1"/>
</dbReference>
<gene>
    <name evidence="1" type="ORF">ABGB03_01105</name>
</gene>
<dbReference type="InterPro" id="IPR015946">
    <property type="entry name" value="KH_dom-like_a/b"/>
</dbReference>
<keyword evidence="1" id="KW-0560">Oxidoreductase</keyword>
<dbReference type="Gene3D" id="3.30.300.20">
    <property type="match status" value="1"/>
</dbReference>
<accession>A0AAU7BTS4</accession>
<dbReference type="InterPro" id="IPR036102">
    <property type="entry name" value="OsmC/Ohrsf"/>
</dbReference>
<dbReference type="EMBL" id="CP157199">
    <property type="protein sequence ID" value="XBG61518.1"/>
    <property type="molecule type" value="Genomic_DNA"/>
</dbReference>
<dbReference type="InterPro" id="IPR003718">
    <property type="entry name" value="OsmC/Ohr_fam"/>
</dbReference>
<dbReference type="EC" id="1.11.1.-" evidence="1"/>
<protein>
    <submittedName>
        <fullName evidence="1">OsmC family protein</fullName>
        <ecNumber evidence="1">1.11.1.-</ecNumber>
    </submittedName>
</protein>
<reference evidence="1" key="1">
    <citation type="submission" date="2024-05" db="EMBL/GenBank/DDBJ databases">
        <title>Pontimicrobium maritimus sp. nov., isolated form sea water.</title>
        <authorList>
            <person name="Muhammad N."/>
            <person name="Vuong T.Q."/>
            <person name="Han H.L."/>
            <person name="Kim S.-G."/>
        </authorList>
    </citation>
    <scope>NUCLEOTIDE SEQUENCE</scope>
    <source>
        <strain evidence="1">SW4</strain>
    </source>
</reference>